<evidence type="ECO:0000256" key="1">
    <source>
        <dbReference type="SAM" id="MobiDB-lite"/>
    </source>
</evidence>
<accession>A0A157Z5V5</accession>
<dbReference type="Proteomes" id="UP000054851">
    <property type="component" value="Unassembled WGS sequence"/>
</dbReference>
<protein>
    <submittedName>
        <fullName evidence="2">Lipoprotein</fullName>
    </submittedName>
</protein>
<feature type="compositionally biased region" description="Polar residues" evidence="1">
    <location>
        <begin position="68"/>
        <end position="78"/>
    </location>
</feature>
<keyword evidence="2" id="KW-0449">Lipoprotein</keyword>
<gene>
    <name evidence="2" type="ORF">AWB79_00352</name>
</gene>
<proteinExistence type="predicted"/>
<feature type="compositionally biased region" description="Gly residues" evidence="1">
    <location>
        <begin position="49"/>
        <end position="66"/>
    </location>
</feature>
<organism evidence="2 3">
    <name type="scientific">Caballeronia hypogeia</name>
    <dbReference type="NCBI Taxonomy" id="1777140"/>
    <lineage>
        <taxon>Bacteria</taxon>
        <taxon>Pseudomonadati</taxon>
        <taxon>Pseudomonadota</taxon>
        <taxon>Betaproteobacteria</taxon>
        <taxon>Burkholderiales</taxon>
        <taxon>Burkholderiaceae</taxon>
        <taxon>Caballeronia</taxon>
    </lineage>
</organism>
<name>A0A157Z5V5_9BURK</name>
<dbReference type="EMBL" id="FCOA02000001">
    <property type="protein sequence ID" value="SAK40931.1"/>
    <property type="molecule type" value="Genomic_DNA"/>
</dbReference>
<dbReference type="STRING" id="1777140.AWB79_00352"/>
<feature type="region of interest" description="Disordered" evidence="1">
    <location>
        <begin position="41"/>
        <end position="78"/>
    </location>
</feature>
<dbReference type="OrthoDB" id="5289858at2"/>
<dbReference type="AlphaFoldDB" id="A0A157Z5V5"/>
<keyword evidence="3" id="KW-1185">Reference proteome</keyword>
<dbReference type="RefSeq" id="WP_061165639.1">
    <property type="nucleotide sequence ID" value="NZ_FCOA02000001.1"/>
</dbReference>
<comment type="caution">
    <text evidence="2">The sequence shown here is derived from an EMBL/GenBank/DDBJ whole genome shotgun (WGS) entry which is preliminary data.</text>
</comment>
<evidence type="ECO:0000313" key="3">
    <source>
        <dbReference type="Proteomes" id="UP000054851"/>
    </source>
</evidence>
<reference evidence="2" key="1">
    <citation type="submission" date="2016-01" db="EMBL/GenBank/DDBJ databases">
        <authorList>
            <person name="Peeters C."/>
        </authorList>
    </citation>
    <scope>NUCLEOTIDE SEQUENCE</scope>
    <source>
        <strain evidence="2">LMG 29322</strain>
    </source>
</reference>
<sequence length="439" mass="43782">MHRTTRGLPAYSSHRRGGLVRWLGVLCLSIMLAACGGGGDSSSSSSSSSGGGSSGGSGGSSGGGSSGTSTANAQPISPNGTNAVPISVDSGVAGFVNIPNVSVTVCVPGTSQCQTIDHIQVDTASFGLRILGGAAQSVVTSLPGVRAANGGQLSECAGFADGYTWGTVRTADVKIGTEVASGVPIQIIGDLAASAAPTGANGCPSGNDENSTADIGANGILGIGPATYDCGSSCASTALNAMYFSCTNGTNCTGSTATLAQQVINPVTKFAVNNNGVILQLPPVPDNGAASATGVLIFGIGTQGNNSIAGVTKYGTDGYGDLSGVYKGSKYTTFFDSGSNGNFFQDSFPLCSSSSAFYCPSSEQQLSATITGTEGNTATVPFQLVSARTLTSSGGKFAFNSLGGQLGMSNYFDFGLPFFFGRHVYVGYDLPGSSPYVAF</sequence>
<evidence type="ECO:0000313" key="2">
    <source>
        <dbReference type="EMBL" id="SAK40931.1"/>
    </source>
</evidence>
<dbReference type="Pfam" id="PF11925">
    <property type="entry name" value="DUF3443"/>
    <property type="match status" value="1"/>
</dbReference>
<dbReference type="PROSITE" id="PS51257">
    <property type="entry name" value="PROKAR_LIPOPROTEIN"/>
    <property type="match status" value="1"/>
</dbReference>
<dbReference type="InterPro" id="IPR021847">
    <property type="entry name" value="DUF3443"/>
</dbReference>